<sequence length="75" mass="8921">MQRPGYVELQLQLQEALSQYEDPVLAELDCRVLIRTELRIEGLMEIWGFHREYLPTIEQCNWTMMSLPYSGPDEF</sequence>
<protein>
    <submittedName>
        <fullName evidence="1">Uncharacterized protein</fullName>
    </submittedName>
</protein>
<gene>
    <name evidence="1" type="ORF">PECUL_23A035755</name>
</gene>
<dbReference type="AlphaFoldDB" id="A0AAD1RKG0"/>
<organism evidence="1 2">
    <name type="scientific">Pelobates cultripes</name>
    <name type="common">Western spadefoot toad</name>
    <dbReference type="NCBI Taxonomy" id="61616"/>
    <lineage>
        <taxon>Eukaryota</taxon>
        <taxon>Metazoa</taxon>
        <taxon>Chordata</taxon>
        <taxon>Craniata</taxon>
        <taxon>Vertebrata</taxon>
        <taxon>Euteleostomi</taxon>
        <taxon>Amphibia</taxon>
        <taxon>Batrachia</taxon>
        <taxon>Anura</taxon>
        <taxon>Pelobatoidea</taxon>
        <taxon>Pelobatidae</taxon>
        <taxon>Pelobates</taxon>
    </lineage>
</organism>
<reference evidence="1" key="1">
    <citation type="submission" date="2022-03" db="EMBL/GenBank/DDBJ databases">
        <authorList>
            <person name="Alioto T."/>
            <person name="Alioto T."/>
            <person name="Gomez Garrido J."/>
        </authorList>
    </citation>
    <scope>NUCLEOTIDE SEQUENCE</scope>
</reference>
<proteinExistence type="predicted"/>
<accession>A0AAD1RKG0</accession>
<name>A0AAD1RKG0_PELCU</name>
<evidence type="ECO:0000313" key="2">
    <source>
        <dbReference type="Proteomes" id="UP001295444"/>
    </source>
</evidence>
<keyword evidence="2" id="KW-1185">Reference proteome</keyword>
<dbReference type="EMBL" id="OW240914">
    <property type="protein sequence ID" value="CAH2273510.1"/>
    <property type="molecule type" value="Genomic_DNA"/>
</dbReference>
<dbReference type="Proteomes" id="UP001295444">
    <property type="component" value="Chromosome 03"/>
</dbReference>
<evidence type="ECO:0000313" key="1">
    <source>
        <dbReference type="EMBL" id="CAH2273510.1"/>
    </source>
</evidence>